<organism evidence="1 2">
    <name type="scientific">Auriscalpium vulgare</name>
    <dbReference type="NCBI Taxonomy" id="40419"/>
    <lineage>
        <taxon>Eukaryota</taxon>
        <taxon>Fungi</taxon>
        <taxon>Dikarya</taxon>
        <taxon>Basidiomycota</taxon>
        <taxon>Agaricomycotina</taxon>
        <taxon>Agaricomycetes</taxon>
        <taxon>Russulales</taxon>
        <taxon>Auriscalpiaceae</taxon>
        <taxon>Auriscalpium</taxon>
    </lineage>
</organism>
<dbReference type="EMBL" id="MU276004">
    <property type="protein sequence ID" value="KAI0043798.1"/>
    <property type="molecule type" value="Genomic_DNA"/>
</dbReference>
<feature type="non-terminal residue" evidence="1">
    <location>
        <position position="1"/>
    </location>
</feature>
<accession>A0ACB8RI47</accession>
<proteinExistence type="predicted"/>
<evidence type="ECO:0000313" key="2">
    <source>
        <dbReference type="Proteomes" id="UP000814033"/>
    </source>
</evidence>
<reference evidence="1" key="1">
    <citation type="submission" date="2021-02" db="EMBL/GenBank/DDBJ databases">
        <authorList>
            <consortium name="DOE Joint Genome Institute"/>
            <person name="Ahrendt S."/>
            <person name="Looney B.P."/>
            <person name="Miyauchi S."/>
            <person name="Morin E."/>
            <person name="Drula E."/>
            <person name="Courty P.E."/>
            <person name="Chicoki N."/>
            <person name="Fauchery L."/>
            <person name="Kohler A."/>
            <person name="Kuo A."/>
            <person name="Labutti K."/>
            <person name="Pangilinan J."/>
            <person name="Lipzen A."/>
            <person name="Riley R."/>
            <person name="Andreopoulos W."/>
            <person name="He G."/>
            <person name="Johnson J."/>
            <person name="Barry K.W."/>
            <person name="Grigoriev I.V."/>
            <person name="Nagy L."/>
            <person name="Hibbett D."/>
            <person name="Henrissat B."/>
            <person name="Matheny P.B."/>
            <person name="Labbe J."/>
            <person name="Martin F."/>
        </authorList>
    </citation>
    <scope>NUCLEOTIDE SEQUENCE</scope>
    <source>
        <strain evidence="1">FP105234-sp</strain>
    </source>
</reference>
<keyword evidence="2" id="KW-1185">Reference proteome</keyword>
<gene>
    <name evidence="1" type="ORF">FA95DRAFT_1473299</name>
</gene>
<dbReference type="Proteomes" id="UP000814033">
    <property type="component" value="Unassembled WGS sequence"/>
</dbReference>
<evidence type="ECO:0000313" key="1">
    <source>
        <dbReference type="EMBL" id="KAI0043798.1"/>
    </source>
</evidence>
<protein>
    <submittedName>
        <fullName evidence="1">Uncharacterized protein</fullName>
    </submittedName>
</protein>
<reference evidence="1" key="2">
    <citation type="journal article" date="2022" name="New Phytol.">
        <title>Evolutionary transition to the ectomycorrhizal habit in the genomes of a hyperdiverse lineage of mushroom-forming fungi.</title>
        <authorList>
            <person name="Looney B."/>
            <person name="Miyauchi S."/>
            <person name="Morin E."/>
            <person name="Drula E."/>
            <person name="Courty P.E."/>
            <person name="Kohler A."/>
            <person name="Kuo A."/>
            <person name="LaButti K."/>
            <person name="Pangilinan J."/>
            <person name="Lipzen A."/>
            <person name="Riley R."/>
            <person name="Andreopoulos W."/>
            <person name="He G."/>
            <person name="Johnson J."/>
            <person name="Nolan M."/>
            <person name="Tritt A."/>
            <person name="Barry K.W."/>
            <person name="Grigoriev I.V."/>
            <person name="Nagy L.G."/>
            <person name="Hibbett D."/>
            <person name="Henrissat B."/>
            <person name="Matheny P.B."/>
            <person name="Labbe J."/>
            <person name="Martin F.M."/>
        </authorList>
    </citation>
    <scope>NUCLEOTIDE SEQUENCE</scope>
    <source>
        <strain evidence="1">FP105234-sp</strain>
    </source>
</reference>
<comment type="caution">
    <text evidence="1">The sequence shown here is derived from an EMBL/GenBank/DDBJ whole genome shotgun (WGS) entry which is preliminary data.</text>
</comment>
<name>A0ACB8RI47_9AGAM</name>
<feature type="non-terminal residue" evidence="1">
    <location>
        <position position="111"/>
    </location>
</feature>
<sequence length="111" mass="12219">LEVESDEARERRIQTILESLNSSNSTAAAGPTGPPSFDFGNRETFAVEPNAELLARLRLFLPQMEAANAQLQQQDARSIDIENVARGQPYVQMDLGLGVFEARRRDGSGED</sequence>